<keyword evidence="9" id="KW-1185">Reference proteome</keyword>
<dbReference type="Proteomes" id="UP001487740">
    <property type="component" value="Unassembled WGS sequence"/>
</dbReference>
<dbReference type="PROSITE" id="PS00232">
    <property type="entry name" value="CADHERIN_1"/>
    <property type="match status" value="1"/>
</dbReference>
<dbReference type="GO" id="GO:0005509">
    <property type="term" value="F:calcium ion binding"/>
    <property type="evidence" value="ECO:0007669"/>
    <property type="project" value="UniProtKB-UniRule"/>
</dbReference>
<dbReference type="SUPFAM" id="SSF49313">
    <property type="entry name" value="Cadherin-like"/>
    <property type="match status" value="1"/>
</dbReference>
<keyword evidence="4" id="KW-0472">Membrane</keyword>
<dbReference type="InterPro" id="IPR015919">
    <property type="entry name" value="Cadherin-like_sf"/>
</dbReference>
<sequence length="130" mass="14253">MLKFEWFRYRVFSGAEIKYSITGGNVGGLFTIDQRSGTVTLAAALDHELSHQHQLEVTAEAGGAAARAQLVVQVGDVNDNAPEFVRPAPRITVIEEDDRDLPATIAREDEPLQWTSWSSREGSTAKQPEG</sequence>
<dbReference type="Pfam" id="PF00028">
    <property type="entry name" value="Cadherin"/>
    <property type="match status" value="1"/>
</dbReference>
<name>A0AAW0SE70_SCYPA</name>
<evidence type="ECO:0000256" key="1">
    <source>
        <dbReference type="ARBA" id="ARBA00004370"/>
    </source>
</evidence>
<dbReference type="GO" id="GO:0045296">
    <property type="term" value="F:cadherin binding"/>
    <property type="evidence" value="ECO:0007669"/>
    <property type="project" value="TreeGrafter"/>
</dbReference>
<dbReference type="CDD" id="cd11304">
    <property type="entry name" value="Cadherin_repeat"/>
    <property type="match status" value="1"/>
</dbReference>
<dbReference type="SMART" id="SM00112">
    <property type="entry name" value="CA"/>
    <property type="match status" value="1"/>
</dbReference>
<dbReference type="InterPro" id="IPR039808">
    <property type="entry name" value="Cadherin"/>
</dbReference>
<protein>
    <recommendedName>
        <fullName evidence="7">Cadherin domain-containing protein</fullName>
    </recommendedName>
</protein>
<dbReference type="GO" id="GO:0007156">
    <property type="term" value="P:homophilic cell adhesion via plasma membrane adhesion molecules"/>
    <property type="evidence" value="ECO:0007669"/>
    <property type="project" value="InterPro"/>
</dbReference>
<dbReference type="PRINTS" id="PR00205">
    <property type="entry name" value="CADHERIN"/>
</dbReference>
<keyword evidence="3 5" id="KW-0106">Calcium</keyword>
<dbReference type="GO" id="GO:0016342">
    <property type="term" value="C:catenin complex"/>
    <property type="evidence" value="ECO:0007669"/>
    <property type="project" value="TreeGrafter"/>
</dbReference>
<keyword evidence="2" id="KW-0677">Repeat</keyword>
<feature type="region of interest" description="Disordered" evidence="6">
    <location>
        <begin position="105"/>
        <end position="130"/>
    </location>
</feature>
<evidence type="ECO:0000256" key="6">
    <source>
        <dbReference type="SAM" id="MobiDB-lite"/>
    </source>
</evidence>
<dbReference type="GO" id="GO:0008013">
    <property type="term" value="F:beta-catenin binding"/>
    <property type="evidence" value="ECO:0007669"/>
    <property type="project" value="TreeGrafter"/>
</dbReference>
<dbReference type="EMBL" id="JARAKH010001452">
    <property type="protein sequence ID" value="KAK8372972.1"/>
    <property type="molecule type" value="Genomic_DNA"/>
</dbReference>
<dbReference type="PANTHER" id="PTHR24027">
    <property type="entry name" value="CADHERIN-23"/>
    <property type="match status" value="1"/>
</dbReference>
<dbReference type="PANTHER" id="PTHR24027:SF438">
    <property type="entry name" value="CADHERIN 23"/>
    <property type="match status" value="1"/>
</dbReference>
<evidence type="ECO:0000256" key="3">
    <source>
        <dbReference type="ARBA" id="ARBA00022837"/>
    </source>
</evidence>
<organism evidence="8 9">
    <name type="scientific">Scylla paramamosain</name>
    <name type="common">Mud crab</name>
    <dbReference type="NCBI Taxonomy" id="85552"/>
    <lineage>
        <taxon>Eukaryota</taxon>
        <taxon>Metazoa</taxon>
        <taxon>Ecdysozoa</taxon>
        <taxon>Arthropoda</taxon>
        <taxon>Crustacea</taxon>
        <taxon>Multicrustacea</taxon>
        <taxon>Malacostraca</taxon>
        <taxon>Eumalacostraca</taxon>
        <taxon>Eucarida</taxon>
        <taxon>Decapoda</taxon>
        <taxon>Pleocyemata</taxon>
        <taxon>Brachyura</taxon>
        <taxon>Eubrachyura</taxon>
        <taxon>Portunoidea</taxon>
        <taxon>Portunidae</taxon>
        <taxon>Portuninae</taxon>
        <taxon>Scylla</taxon>
    </lineage>
</organism>
<comment type="caution">
    <text evidence="8">The sequence shown here is derived from an EMBL/GenBank/DDBJ whole genome shotgun (WGS) entry which is preliminary data.</text>
</comment>
<dbReference type="GO" id="GO:0016477">
    <property type="term" value="P:cell migration"/>
    <property type="evidence" value="ECO:0007669"/>
    <property type="project" value="TreeGrafter"/>
</dbReference>
<evidence type="ECO:0000313" key="8">
    <source>
        <dbReference type="EMBL" id="KAK8372972.1"/>
    </source>
</evidence>
<dbReference type="InterPro" id="IPR002126">
    <property type="entry name" value="Cadherin-like_dom"/>
</dbReference>
<feature type="domain" description="Cadherin" evidence="7">
    <location>
        <begin position="13"/>
        <end position="84"/>
    </location>
</feature>
<reference evidence="8 9" key="1">
    <citation type="submission" date="2023-03" db="EMBL/GenBank/DDBJ databases">
        <title>High-quality genome of Scylla paramamosain provides insights in environmental adaptation.</title>
        <authorList>
            <person name="Zhang L."/>
        </authorList>
    </citation>
    <scope>NUCLEOTIDE SEQUENCE [LARGE SCALE GENOMIC DNA]</scope>
    <source>
        <strain evidence="8">LZ_2023a</strain>
        <tissue evidence="8">Muscle</tissue>
    </source>
</reference>
<comment type="subcellular location">
    <subcellularLocation>
        <location evidence="1">Membrane</location>
    </subcellularLocation>
</comment>
<dbReference type="PROSITE" id="PS50268">
    <property type="entry name" value="CADHERIN_2"/>
    <property type="match status" value="1"/>
</dbReference>
<feature type="compositionally biased region" description="Polar residues" evidence="6">
    <location>
        <begin position="113"/>
        <end position="130"/>
    </location>
</feature>
<evidence type="ECO:0000313" key="9">
    <source>
        <dbReference type="Proteomes" id="UP001487740"/>
    </source>
</evidence>
<evidence type="ECO:0000259" key="7">
    <source>
        <dbReference type="PROSITE" id="PS50268"/>
    </source>
</evidence>
<dbReference type="InterPro" id="IPR020894">
    <property type="entry name" value="Cadherin_CS"/>
</dbReference>
<evidence type="ECO:0000256" key="4">
    <source>
        <dbReference type="ARBA" id="ARBA00023136"/>
    </source>
</evidence>
<dbReference type="Gene3D" id="2.60.40.60">
    <property type="entry name" value="Cadherins"/>
    <property type="match status" value="1"/>
</dbReference>
<evidence type="ECO:0000256" key="2">
    <source>
        <dbReference type="ARBA" id="ARBA00022737"/>
    </source>
</evidence>
<accession>A0AAW0SE70</accession>
<proteinExistence type="predicted"/>
<gene>
    <name evidence="8" type="ORF">O3P69_019883</name>
</gene>
<evidence type="ECO:0000256" key="5">
    <source>
        <dbReference type="PROSITE-ProRule" id="PRU00043"/>
    </source>
</evidence>
<dbReference type="AlphaFoldDB" id="A0AAW0SE70"/>